<dbReference type="PANTHER" id="PTHR13325:SF3">
    <property type="entry name" value="MEMBRANE-BOUND TRANSCRIPTION FACTOR SITE-2 PROTEASE"/>
    <property type="match status" value="1"/>
</dbReference>
<dbReference type="OrthoDB" id="15212at2157"/>
<keyword evidence="2 5" id="KW-0812">Transmembrane</keyword>
<dbReference type="GO" id="GO:0012505">
    <property type="term" value="C:endomembrane system"/>
    <property type="evidence" value="ECO:0007669"/>
    <property type="project" value="UniProtKB-SubCell"/>
</dbReference>
<dbReference type="InterPro" id="IPR001478">
    <property type="entry name" value="PDZ"/>
</dbReference>
<feature type="domain" description="PDZ" evidence="6">
    <location>
        <begin position="214"/>
        <end position="247"/>
    </location>
</feature>
<evidence type="ECO:0000313" key="8">
    <source>
        <dbReference type="Proteomes" id="UP000308037"/>
    </source>
</evidence>
<feature type="transmembrane region" description="Helical" evidence="5">
    <location>
        <begin position="191"/>
        <end position="212"/>
    </location>
</feature>
<name>A0A4U5J863_9EURY</name>
<dbReference type="GO" id="GO:0016020">
    <property type="term" value="C:membrane"/>
    <property type="evidence" value="ECO:0007669"/>
    <property type="project" value="InterPro"/>
</dbReference>
<dbReference type="InterPro" id="IPR041489">
    <property type="entry name" value="PDZ_6"/>
</dbReference>
<dbReference type="Proteomes" id="UP000308037">
    <property type="component" value="Unassembled WGS sequence"/>
</dbReference>
<evidence type="ECO:0000256" key="1">
    <source>
        <dbReference type="ARBA" id="ARBA00004127"/>
    </source>
</evidence>
<dbReference type="GO" id="GO:0004222">
    <property type="term" value="F:metalloendopeptidase activity"/>
    <property type="evidence" value="ECO:0007669"/>
    <property type="project" value="InterPro"/>
</dbReference>
<dbReference type="SMART" id="SM00228">
    <property type="entry name" value="PDZ"/>
    <property type="match status" value="1"/>
</dbReference>
<keyword evidence="7" id="KW-0378">Hydrolase</keyword>
<reference evidence="7 8" key="1">
    <citation type="submission" date="2019-04" db="EMBL/GenBank/DDBJ databases">
        <title>Natronomonas sp. F20-122 a newhaloarchaeon isolated from a saline saltern of Isla Bacuta, Huelva, Spain.</title>
        <authorList>
            <person name="Duran-Viseras A."/>
            <person name="Sanchez-Porro C."/>
            <person name="Ventosa A."/>
        </authorList>
    </citation>
    <scope>NUCLEOTIDE SEQUENCE [LARGE SCALE GENOMIC DNA]</scope>
    <source>
        <strain evidence="7 8">F20-122</strain>
    </source>
</reference>
<accession>A0A4U5J863</accession>
<dbReference type="InterPro" id="IPR001193">
    <property type="entry name" value="MBTPS2"/>
</dbReference>
<evidence type="ECO:0000313" key="7">
    <source>
        <dbReference type="EMBL" id="TKR25280.1"/>
    </source>
</evidence>
<dbReference type="GO" id="GO:0005737">
    <property type="term" value="C:cytoplasm"/>
    <property type="evidence" value="ECO:0007669"/>
    <property type="project" value="TreeGrafter"/>
</dbReference>
<comment type="caution">
    <text evidence="7">The sequence shown here is derived from an EMBL/GenBank/DDBJ whole genome shotgun (WGS) entry which is preliminary data.</text>
</comment>
<proteinExistence type="predicted"/>
<dbReference type="AlphaFoldDB" id="A0A4U5J863"/>
<evidence type="ECO:0000259" key="6">
    <source>
        <dbReference type="PROSITE" id="PS50106"/>
    </source>
</evidence>
<dbReference type="PANTHER" id="PTHR13325">
    <property type="entry name" value="PROTEASE M50 MEMBRANE-BOUND TRANSCRIPTION FACTOR SITE 2 PROTEASE"/>
    <property type="match status" value="1"/>
</dbReference>
<protein>
    <submittedName>
        <fullName evidence="7">Metalloprotease</fullName>
    </submittedName>
</protein>
<dbReference type="CDD" id="cd06159">
    <property type="entry name" value="S2P-M50_PDZ_Arch"/>
    <property type="match status" value="1"/>
</dbReference>
<dbReference type="PROSITE" id="PS50106">
    <property type="entry name" value="PDZ"/>
    <property type="match status" value="1"/>
</dbReference>
<keyword evidence="4 5" id="KW-0472">Membrane</keyword>
<feature type="transmembrane region" description="Helical" evidence="5">
    <location>
        <begin position="65"/>
        <end position="89"/>
    </location>
</feature>
<evidence type="ECO:0000256" key="2">
    <source>
        <dbReference type="ARBA" id="ARBA00022692"/>
    </source>
</evidence>
<keyword evidence="7" id="KW-0645">Protease</keyword>
<keyword evidence="3 5" id="KW-1133">Transmembrane helix</keyword>
<evidence type="ECO:0000256" key="4">
    <source>
        <dbReference type="ARBA" id="ARBA00023136"/>
    </source>
</evidence>
<dbReference type="SUPFAM" id="SSF50156">
    <property type="entry name" value="PDZ domain-like"/>
    <property type="match status" value="2"/>
</dbReference>
<gene>
    <name evidence="7" type="ORF">DM868_10970</name>
</gene>
<comment type="subcellular location">
    <subcellularLocation>
        <location evidence="1">Endomembrane system</location>
        <topology evidence="1">Multi-pass membrane protein</topology>
    </subcellularLocation>
</comment>
<dbReference type="InterPro" id="IPR008915">
    <property type="entry name" value="Peptidase_M50"/>
</dbReference>
<evidence type="ECO:0000256" key="3">
    <source>
        <dbReference type="ARBA" id="ARBA00022989"/>
    </source>
</evidence>
<dbReference type="GO" id="GO:0031293">
    <property type="term" value="P:membrane protein intracellular domain proteolysis"/>
    <property type="evidence" value="ECO:0007669"/>
    <property type="project" value="TreeGrafter"/>
</dbReference>
<dbReference type="EMBL" id="QKNX01000004">
    <property type="protein sequence ID" value="TKR25280.1"/>
    <property type="molecule type" value="Genomic_DNA"/>
</dbReference>
<dbReference type="InterPro" id="IPR036034">
    <property type="entry name" value="PDZ_sf"/>
</dbReference>
<dbReference type="Pfam" id="PF02163">
    <property type="entry name" value="Peptidase_M50"/>
    <property type="match status" value="1"/>
</dbReference>
<dbReference type="Gene3D" id="2.30.42.10">
    <property type="match status" value="2"/>
</dbReference>
<evidence type="ECO:0000256" key="5">
    <source>
        <dbReference type="SAM" id="Phobius"/>
    </source>
</evidence>
<feature type="transmembrane region" description="Helical" evidence="5">
    <location>
        <begin position="568"/>
        <end position="593"/>
    </location>
</feature>
<sequence>MSTLLWVVVGILLYTAVVVSLQSRGLLPTSFKVSGPIVTIHTKRGRAFLEWLATPKRLWRAWGNLGVGIALVIMVGSFLAVLLSALATLSAPQSAGFVRPQDALVIPGVNQFLPWEAAIDIVIGLLVGLVVHEGGHGLLCRVEDIDIESMGVAFLAFIPMGAFVQPDEESQEAADRGGKTRMFAAGVTNNFLVTAISFALLFGIVTSLVTVAPGVAIGGALPGSAAEQAGIDRGDVLVGVDGEAIDGESEFNAALADADRQVTVDRKDGDPVTVERSLIVTRAVVDGPIGTGSRIERVDGEAVFTESAFQTALSGREVVEFGVNAGNGSDDESVSVPVGTFVSTVPSDGPLGSEGAPDTAMIVHSVGGEPTPDHESLSAVLSETDPGETVKIVAYHGDDDPWSGERHVYEVTLDEHPNDDHGFLGVGGIQTGTSGIVVDDFGIDTYPADQYYAMLGGTSGGEDPITTFVTRTFAVLVLPFMSMVDPAVSYNFAGFNGEITNFYTVSGPLSAGVVFGLVNALFWTGWVNINLGIFNCIPSYPLDGGHILRSSVEAIVSRLPGDISSVTVGLITTAISATMIVSLLAMLFVPWLLS</sequence>
<keyword evidence="8" id="KW-1185">Reference proteome</keyword>
<dbReference type="RefSeq" id="WP_137276919.1">
    <property type="nucleotide sequence ID" value="NZ_QKNX01000004.1"/>
</dbReference>
<dbReference type="Pfam" id="PF17820">
    <property type="entry name" value="PDZ_6"/>
    <property type="match status" value="1"/>
</dbReference>
<organism evidence="7 8">
    <name type="scientific">Natronomonas salsuginis</name>
    <dbReference type="NCBI Taxonomy" id="2217661"/>
    <lineage>
        <taxon>Archaea</taxon>
        <taxon>Methanobacteriati</taxon>
        <taxon>Methanobacteriota</taxon>
        <taxon>Stenosarchaea group</taxon>
        <taxon>Halobacteria</taxon>
        <taxon>Halobacteriales</taxon>
        <taxon>Natronomonadaceae</taxon>
        <taxon>Natronomonas</taxon>
    </lineage>
</organism>
<keyword evidence="7" id="KW-0482">Metalloprotease</keyword>